<accession>A0A5C5VG32</accession>
<feature type="chain" id="PRO_5022677749" evidence="2">
    <location>
        <begin position="23"/>
        <end position="355"/>
    </location>
</feature>
<organism evidence="3 4">
    <name type="scientific">Posidoniimonas corsicana</name>
    <dbReference type="NCBI Taxonomy" id="1938618"/>
    <lineage>
        <taxon>Bacteria</taxon>
        <taxon>Pseudomonadati</taxon>
        <taxon>Planctomycetota</taxon>
        <taxon>Planctomycetia</taxon>
        <taxon>Pirellulales</taxon>
        <taxon>Lacipirellulaceae</taxon>
        <taxon>Posidoniimonas</taxon>
    </lineage>
</organism>
<evidence type="ECO:0000313" key="3">
    <source>
        <dbReference type="EMBL" id="TWT37023.1"/>
    </source>
</evidence>
<keyword evidence="2" id="KW-0732">Signal</keyword>
<dbReference type="Proteomes" id="UP000316714">
    <property type="component" value="Unassembled WGS sequence"/>
</dbReference>
<comment type="caution">
    <text evidence="3">The sequence shown here is derived from an EMBL/GenBank/DDBJ whole genome shotgun (WGS) entry which is preliminary data.</text>
</comment>
<feature type="compositionally biased region" description="Basic and acidic residues" evidence="1">
    <location>
        <begin position="344"/>
        <end position="355"/>
    </location>
</feature>
<evidence type="ECO:0000256" key="1">
    <source>
        <dbReference type="SAM" id="MobiDB-lite"/>
    </source>
</evidence>
<feature type="signal peptide" evidence="2">
    <location>
        <begin position="1"/>
        <end position="22"/>
    </location>
</feature>
<dbReference type="OrthoDB" id="249335at2"/>
<proteinExistence type="predicted"/>
<dbReference type="EMBL" id="SIHJ01000001">
    <property type="protein sequence ID" value="TWT37023.1"/>
    <property type="molecule type" value="Genomic_DNA"/>
</dbReference>
<feature type="region of interest" description="Disordered" evidence="1">
    <location>
        <begin position="329"/>
        <end position="355"/>
    </location>
</feature>
<sequence precursor="true">MWTKLCAGIACLVGGAAGIASAQGVVEETGTLPALVERLTSKDYLLRHPEEDSRPYVAPGDALRLARRAAALMAVGELHQAAVTAAQIGYELVDFYDTGSRSRYYVLREDLSAVDQLRGWGAYLLNPEPKFNALVEAPHPLGDSETAPLAAKVFESGARGLLIAGAHRKKADLPDFVESVFHQVHSAWMGGQTLLPVLQVHGFAAHKHDFPADAQLILSTGGGGVTKELLKLDERLDQNGFPSYVYNTLDPTSKRNRRVNGDSPGDRFRSLAATKNVQGQHSRKEGAAFMHLEFDYNLRHDPQRREQAAAVVASAMLEIASVESFNAPLDRPTPITVARSNKNGRNDGKNARRGG</sequence>
<evidence type="ECO:0000313" key="4">
    <source>
        <dbReference type="Proteomes" id="UP000316714"/>
    </source>
</evidence>
<reference evidence="3 4" key="1">
    <citation type="submission" date="2019-02" db="EMBL/GenBank/DDBJ databases">
        <title>Deep-cultivation of Planctomycetes and their phenomic and genomic characterization uncovers novel biology.</title>
        <authorList>
            <person name="Wiegand S."/>
            <person name="Jogler M."/>
            <person name="Boedeker C."/>
            <person name="Pinto D."/>
            <person name="Vollmers J."/>
            <person name="Rivas-Marin E."/>
            <person name="Kohn T."/>
            <person name="Peeters S.H."/>
            <person name="Heuer A."/>
            <person name="Rast P."/>
            <person name="Oberbeckmann S."/>
            <person name="Bunk B."/>
            <person name="Jeske O."/>
            <person name="Meyerdierks A."/>
            <person name="Storesund J.E."/>
            <person name="Kallscheuer N."/>
            <person name="Luecker S."/>
            <person name="Lage O.M."/>
            <person name="Pohl T."/>
            <person name="Merkel B.J."/>
            <person name="Hornburger P."/>
            <person name="Mueller R.-W."/>
            <person name="Bruemmer F."/>
            <person name="Labrenz M."/>
            <person name="Spormann A.M."/>
            <person name="Op Den Camp H."/>
            <person name="Overmann J."/>
            <person name="Amann R."/>
            <person name="Jetten M.S.M."/>
            <person name="Mascher T."/>
            <person name="Medema M.H."/>
            <person name="Devos D.P."/>
            <person name="Kaster A.-K."/>
            <person name="Ovreas L."/>
            <person name="Rohde M."/>
            <person name="Galperin M.Y."/>
            <person name="Jogler C."/>
        </authorList>
    </citation>
    <scope>NUCLEOTIDE SEQUENCE [LARGE SCALE GENOMIC DNA]</scope>
    <source>
        <strain evidence="3 4">KOR34</strain>
    </source>
</reference>
<evidence type="ECO:0000256" key="2">
    <source>
        <dbReference type="SAM" id="SignalP"/>
    </source>
</evidence>
<dbReference type="RefSeq" id="WP_146564389.1">
    <property type="nucleotide sequence ID" value="NZ_SIHJ01000001.1"/>
</dbReference>
<keyword evidence="4" id="KW-1185">Reference proteome</keyword>
<dbReference type="AlphaFoldDB" id="A0A5C5VG32"/>
<name>A0A5C5VG32_9BACT</name>
<protein>
    <submittedName>
        <fullName evidence="3">Uncharacterized protein</fullName>
    </submittedName>
</protein>
<gene>
    <name evidence="3" type="ORF">KOR34_19700</name>
</gene>